<dbReference type="GO" id="GO:0003924">
    <property type="term" value="F:GTPase activity"/>
    <property type="evidence" value="ECO:0007669"/>
    <property type="project" value="TreeGrafter"/>
</dbReference>
<dbReference type="PANTHER" id="PTHR42908">
    <property type="entry name" value="TRANSLATION ELONGATION FACTOR-RELATED"/>
    <property type="match status" value="1"/>
</dbReference>
<name>A0A955L4A8_9BACT</name>
<dbReference type="SUPFAM" id="SSF50447">
    <property type="entry name" value="Translation proteins"/>
    <property type="match status" value="1"/>
</dbReference>
<dbReference type="Gene3D" id="2.40.50.250">
    <property type="entry name" value="bipa protein"/>
    <property type="match status" value="1"/>
</dbReference>
<dbReference type="GO" id="GO:0005829">
    <property type="term" value="C:cytosol"/>
    <property type="evidence" value="ECO:0007669"/>
    <property type="project" value="TreeGrafter"/>
</dbReference>
<protein>
    <submittedName>
        <fullName evidence="3">Translational GTPase TypA</fullName>
    </submittedName>
</protein>
<proteinExistence type="predicted"/>
<dbReference type="InterPro" id="IPR042116">
    <property type="entry name" value="TypA/BipA_C"/>
</dbReference>
<dbReference type="PANTHER" id="PTHR42908:SF8">
    <property type="entry name" value="TR-TYPE G DOMAIN-CONTAINING PROTEIN"/>
    <property type="match status" value="1"/>
</dbReference>
<dbReference type="GO" id="GO:1990904">
    <property type="term" value="C:ribonucleoprotein complex"/>
    <property type="evidence" value="ECO:0007669"/>
    <property type="project" value="TreeGrafter"/>
</dbReference>
<dbReference type="Gene3D" id="3.30.70.240">
    <property type="match status" value="1"/>
</dbReference>
<organism evidence="3 4">
    <name type="scientific">Candidatus Dojkabacteria bacterium</name>
    <dbReference type="NCBI Taxonomy" id="2099670"/>
    <lineage>
        <taxon>Bacteria</taxon>
        <taxon>Candidatus Dojkabacteria</taxon>
    </lineage>
</organism>
<feature type="non-terminal residue" evidence="3">
    <location>
        <position position="1"/>
    </location>
</feature>
<feature type="domain" description="TypA/BipA C-terminal" evidence="2">
    <location>
        <begin position="334"/>
        <end position="443"/>
    </location>
</feature>
<accession>A0A955L4A8</accession>
<comment type="caution">
    <text evidence="3">The sequence shown here is derived from an EMBL/GenBank/DDBJ whole genome shotgun (WGS) entry which is preliminary data.</text>
</comment>
<dbReference type="InterPro" id="IPR035647">
    <property type="entry name" value="EFG_III/V"/>
</dbReference>
<evidence type="ECO:0000259" key="1">
    <source>
        <dbReference type="Pfam" id="PF00679"/>
    </source>
</evidence>
<evidence type="ECO:0000313" key="4">
    <source>
        <dbReference type="Proteomes" id="UP000782843"/>
    </source>
</evidence>
<dbReference type="InterPro" id="IPR048876">
    <property type="entry name" value="BipA_C"/>
</dbReference>
<dbReference type="Gene3D" id="2.40.30.10">
    <property type="entry name" value="Translation factors"/>
    <property type="match status" value="1"/>
</dbReference>
<dbReference type="Pfam" id="PF21018">
    <property type="entry name" value="BipA_C"/>
    <property type="match status" value="1"/>
</dbReference>
<dbReference type="Proteomes" id="UP000782843">
    <property type="component" value="Unassembled WGS sequence"/>
</dbReference>
<dbReference type="SUPFAM" id="SSF54980">
    <property type="entry name" value="EF-G C-terminal domain-like"/>
    <property type="match status" value="2"/>
</dbReference>
<sequence length="456" mass="50792">LNFKTFYAISRDGLFFDHLPDSVEEAAPKAKNVSLILDEIVENFPAPSGDINDPFQMRITNLENDPYYGLMLVGKIARGVLNESDILAVVENDSKGAITKSKVKKIFMKKGIKYENIHSASVGEIVAIAGIDTDKIGATLCSTSKLEPLPKIEISPPSVVVKFEANTSPLVGEEGKFVTIKQLAERLKKESAQNISLDISEADSLGYYVKGRGELQLSILMETLRREGYEFQVKKPEVVYKEIDGKMYEPLEDLSLETPEEYIGAITTIMTERSAVLIDMQTIEGITRYEYKILTRNILGLRSSLINATKGNLVMSSFISDYVEVQTQRDLYRNGVLIASESGVASGYALNTIQERGELFVVPGAKIYEGMIVGINKYPEDMDVNAAKERHKSAVRMSRAEITLTRLKAPIDLTLDFALGFLAKDEMLEITPKSLRLRKIYLDKNARIKAKKHTNA</sequence>
<dbReference type="InterPro" id="IPR009000">
    <property type="entry name" value="Transl_B-barrel_sf"/>
</dbReference>
<gene>
    <name evidence="3" type="ORF">KC660_04840</name>
</gene>
<evidence type="ECO:0000313" key="3">
    <source>
        <dbReference type="EMBL" id="MCA9382701.1"/>
    </source>
</evidence>
<reference evidence="3" key="2">
    <citation type="journal article" date="2021" name="Microbiome">
        <title>Successional dynamics and alternative stable states in a saline activated sludge microbial community over 9 years.</title>
        <authorList>
            <person name="Wang Y."/>
            <person name="Ye J."/>
            <person name="Ju F."/>
            <person name="Liu L."/>
            <person name="Boyd J.A."/>
            <person name="Deng Y."/>
            <person name="Parks D.H."/>
            <person name="Jiang X."/>
            <person name="Yin X."/>
            <person name="Woodcroft B.J."/>
            <person name="Tyson G.W."/>
            <person name="Hugenholtz P."/>
            <person name="Polz M.F."/>
            <person name="Zhang T."/>
        </authorList>
    </citation>
    <scope>NUCLEOTIDE SEQUENCE</scope>
    <source>
        <strain evidence="3">HKST-UBA10</strain>
    </source>
</reference>
<dbReference type="AlphaFoldDB" id="A0A955L4A8"/>
<evidence type="ECO:0000259" key="2">
    <source>
        <dbReference type="Pfam" id="PF21018"/>
    </source>
</evidence>
<feature type="domain" description="Elongation factor EFG" evidence="1">
    <location>
        <begin position="247"/>
        <end position="328"/>
    </location>
</feature>
<dbReference type="EMBL" id="JAGQLG010000215">
    <property type="protein sequence ID" value="MCA9382701.1"/>
    <property type="molecule type" value="Genomic_DNA"/>
</dbReference>
<reference evidence="3" key="1">
    <citation type="submission" date="2020-04" db="EMBL/GenBank/DDBJ databases">
        <authorList>
            <person name="Zhang T."/>
        </authorList>
    </citation>
    <scope>NUCLEOTIDE SEQUENCE</scope>
    <source>
        <strain evidence="3">HKST-UBA10</strain>
    </source>
</reference>
<dbReference type="Pfam" id="PF00679">
    <property type="entry name" value="EFG_C"/>
    <property type="match status" value="1"/>
</dbReference>
<dbReference type="Gene3D" id="3.30.70.870">
    <property type="entry name" value="Elongation Factor G (Translational Gtpase), domain 3"/>
    <property type="match status" value="1"/>
</dbReference>
<dbReference type="InterPro" id="IPR000640">
    <property type="entry name" value="EFG_V-like"/>
</dbReference>